<proteinExistence type="predicted"/>
<gene>
    <name evidence="4" type="ORF">R5R35_000841</name>
</gene>
<feature type="domain" description="SWIM-type" evidence="3">
    <location>
        <begin position="553"/>
        <end position="603"/>
    </location>
</feature>
<dbReference type="PANTHER" id="PTHR33936">
    <property type="entry name" value="PROTEIN CBG17840"/>
    <property type="match status" value="1"/>
</dbReference>
<organism evidence="4 5">
    <name type="scientific">Gryllus longicercus</name>
    <dbReference type="NCBI Taxonomy" id="2509291"/>
    <lineage>
        <taxon>Eukaryota</taxon>
        <taxon>Metazoa</taxon>
        <taxon>Ecdysozoa</taxon>
        <taxon>Arthropoda</taxon>
        <taxon>Hexapoda</taxon>
        <taxon>Insecta</taxon>
        <taxon>Pterygota</taxon>
        <taxon>Neoptera</taxon>
        <taxon>Polyneoptera</taxon>
        <taxon>Orthoptera</taxon>
        <taxon>Ensifera</taxon>
        <taxon>Gryllidea</taxon>
        <taxon>Grylloidea</taxon>
        <taxon>Gryllidae</taxon>
        <taxon>Gryllinae</taxon>
        <taxon>Gryllus</taxon>
    </lineage>
</organism>
<keyword evidence="5" id="KW-1185">Reference proteome</keyword>
<protein>
    <recommendedName>
        <fullName evidence="6">C2H2-type domain-containing protein</fullName>
    </recommendedName>
</protein>
<keyword evidence="1" id="KW-0863">Zinc-finger</keyword>
<evidence type="ECO:0000259" key="3">
    <source>
        <dbReference type="PROSITE" id="PS50966"/>
    </source>
</evidence>
<dbReference type="Proteomes" id="UP001378592">
    <property type="component" value="Unassembled WGS sequence"/>
</dbReference>
<evidence type="ECO:0008006" key="6">
    <source>
        <dbReference type="Google" id="ProtNLM"/>
    </source>
</evidence>
<dbReference type="AlphaFoldDB" id="A0AAN9Z330"/>
<dbReference type="EMBL" id="JAZDUA010000255">
    <property type="protein sequence ID" value="KAK7862816.1"/>
    <property type="molecule type" value="Genomic_DNA"/>
</dbReference>
<dbReference type="InterPro" id="IPR007527">
    <property type="entry name" value="Znf_SWIM"/>
</dbReference>
<dbReference type="InterPro" id="IPR052797">
    <property type="entry name" value="RegFact_GeneExpr_CellDeath"/>
</dbReference>
<name>A0AAN9Z330_9ORTH</name>
<dbReference type="InterPro" id="IPR013087">
    <property type="entry name" value="Znf_C2H2_type"/>
</dbReference>
<dbReference type="PROSITE" id="PS00028">
    <property type="entry name" value="ZINC_FINGER_C2H2_1"/>
    <property type="match status" value="1"/>
</dbReference>
<keyword evidence="1" id="KW-0479">Metal-binding</keyword>
<feature type="domain" description="C2H2-type" evidence="2">
    <location>
        <begin position="1"/>
        <end position="31"/>
    </location>
</feature>
<dbReference type="PROSITE" id="PS50157">
    <property type="entry name" value="ZINC_FINGER_C2H2_2"/>
    <property type="match status" value="1"/>
</dbReference>
<dbReference type="PROSITE" id="PS50966">
    <property type="entry name" value="ZF_SWIM"/>
    <property type="match status" value="1"/>
</dbReference>
<keyword evidence="1" id="KW-0862">Zinc</keyword>
<evidence type="ECO:0000313" key="4">
    <source>
        <dbReference type="EMBL" id="KAK7862816.1"/>
    </source>
</evidence>
<reference evidence="4 5" key="1">
    <citation type="submission" date="2024-03" db="EMBL/GenBank/DDBJ databases">
        <title>The genome assembly and annotation of the cricket Gryllus longicercus Weissman &amp; Gray.</title>
        <authorList>
            <person name="Szrajer S."/>
            <person name="Gray D."/>
            <person name="Ylla G."/>
        </authorList>
    </citation>
    <scope>NUCLEOTIDE SEQUENCE [LARGE SCALE GENOMIC DNA]</scope>
    <source>
        <strain evidence="4">DAG 2021-001</strain>
        <tissue evidence="4">Whole body minus gut</tissue>
    </source>
</reference>
<accession>A0AAN9Z330</accession>
<dbReference type="PANTHER" id="PTHR33936:SF24">
    <property type="entry name" value="C2H2-TYPE DOMAIN-CONTAINING PROTEIN"/>
    <property type="match status" value="1"/>
</dbReference>
<evidence type="ECO:0000259" key="2">
    <source>
        <dbReference type="PROSITE" id="PS50157"/>
    </source>
</evidence>
<dbReference type="GO" id="GO:0008270">
    <property type="term" value="F:zinc ion binding"/>
    <property type="evidence" value="ECO:0007669"/>
    <property type="project" value="UniProtKB-KW"/>
</dbReference>
<comment type="caution">
    <text evidence="4">The sequence shown here is derived from an EMBL/GenBank/DDBJ whole genome shotgun (WGS) entry which is preliminary data.</text>
</comment>
<dbReference type="Gene3D" id="3.30.160.60">
    <property type="entry name" value="Classic Zinc Finger"/>
    <property type="match status" value="1"/>
</dbReference>
<evidence type="ECO:0000313" key="5">
    <source>
        <dbReference type="Proteomes" id="UP001378592"/>
    </source>
</evidence>
<evidence type="ECO:0000256" key="1">
    <source>
        <dbReference type="PROSITE-ProRule" id="PRU00042"/>
    </source>
</evidence>
<sequence>MECTVCKEVFRDNFNLTRHLRIHQKHVRYKPRLCPLCKKELKKKFHEHLYEFHNVILQKESITFSNREEFNSWKEEMEQETKSRFVKHSGSSKRKDGSLYTYYYCHRGGDYVPKSKNGMCRKTAGSNKIQANCPASIRTTEDSDGKVTVCFVSTHVGHSCDITRMNLTVSERERLAEQIRMKVPLEDILQGIRNTVGEDNLQRIHLTTKRDLKRLILQYGLDSDIPDIDEDDEAVGKWVEFMKENGNIIRFYKPRGIHFPDLEENDFCLIFANEEQLNALRKFGNNILCVDVIHGHSGYDYQFFTILVFDEERNGFPCAFMFSNRSDSSILDLFFKTVVENAGCSLSPKYFISNMDEIFFNVWTSRFPKKDIQQLYAAWHVDKVWEKYLSKIKSEEKKVEVYKKMKILMMERDETAFLEMSNLLMEEMANDDLTNSFVKYFERFIQESSKWAFCYRLEVGYNTDIIFEIFHKNFKHIYQAGKKSKKLIKSIHALQKFLRDRVFQRLDEHCKSNVSKKLVCVRKRHQSSLELSLDTVYTLGEDGWAVFFGTETYNVSLCKKDCSCNLKCEECAVCLHIFSCTCTDSAVLGNMCKHIHLVCRAISVQVLEIYQQFPDEQISDNESTEKEDVIVIQLTPNSEEEDIEQGKQVIILEIANLINAEVKSEKGLETLKQLINPLKDAIRDAEEINDNSSFVIVEEEINEPPNKKIHIQSDTKSIQWVGKNLNISNSECFQQISFNEPNETVASWIVIKDNYSGNDVY</sequence>